<evidence type="ECO:0000256" key="3">
    <source>
        <dbReference type="ARBA" id="ARBA00022777"/>
    </source>
</evidence>
<dbReference type="EMBL" id="QLNP01000088">
    <property type="protein sequence ID" value="RAM36738.1"/>
    <property type="molecule type" value="Genomic_DNA"/>
</dbReference>
<dbReference type="InterPro" id="IPR011611">
    <property type="entry name" value="PfkB_dom"/>
</dbReference>
<dbReference type="CDD" id="cd01166">
    <property type="entry name" value="KdgK"/>
    <property type="match status" value="1"/>
</dbReference>
<dbReference type="PANTHER" id="PTHR43320">
    <property type="entry name" value="SUGAR KINASE"/>
    <property type="match status" value="1"/>
</dbReference>
<dbReference type="Pfam" id="PF00294">
    <property type="entry name" value="PfkB"/>
    <property type="match status" value="1"/>
</dbReference>
<evidence type="ECO:0000256" key="1">
    <source>
        <dbReference type="ARBA" id="ARBA00010688"/>
    </source>
</evidence>
<dbReference type="GO" id="GO:0016301">
    <property type="term" value="F:kinase activity"/>
    <property type="evidence" value="ECO:0007669"/>
    <property type="project" value="UniProtKB-KW"/>
</dbReference>
<comment type="similarity">
    <text evidence="1">Belongs to the carbohydrate kinase PfkB family.</text>
</comment>
<reference evidence="5 6" key="1">
    <citation type="submission" date="2018-04" db="EMBL/GenBank/DDBJ databases">
        <title>Bacteria isolated from cave deposits of Manipur.</title>
        <authorList>
            <person name="Sahoo D."/>
            <person name="Sarangthem I."/>
            <person name="Nandeibam J."/>
        </authorList>
    </citation>
    <scope>NUCLEOTIDE SEQUENCE [LARGE SCALE GENOMIC DNA]</scope>
    <source>
        <strain evidence="6">mrc11</strain>
    </source>
</reference>
<protein>
    <submittedName>
        <fullName evidence="5">Sugar kinase</fullName>
    </submittedName>
</protein>
<comment type="caution">
    <text evidence="5">The sequence shown here is derived from an EMBL/GenBank/DDBJ whole genome shotgun (WGS) entry which is preliminary data.</text>
</comment>
<dbReference type="InterPro" id="IPR002173">
    <property type="entry name" value="Carboh/pur_kinase_PfkB_CS"/>
</dbReference>
<dbReference type="InterPro" id="IPR052700">
    <property type="entry name" value="Carb_kinase_PfkB-like"/>
</dbReference>
<evidence type="ECO:0000259" key="4">
    <source>
        <dbReference type="Pfam" id="PF00294"/>
    </source>
</evidence>
<evidence type="ECO:0000256" key="2">
    <source>
        <dbReference type="ARBA" id="ARBA00022679"/>
    </source>
</evidence>
<gene>
    <name evidence="5" type="ORF">DBZ45_13970</name>
</gene>
<accession>A0A328HDQ7</accession>
<dbReference type="Proteomes" id="UP000249166">
    <property type="component" value="Unassembled WGS sequence"/>
</dbReference>
<keyword evidence="2" id="KW-0808">Transferase</keyword>
<dbReference type="PROSITE" id="PS00584">
    <property type="entry name" value="PFKB_KINASES_2"/>
    <property type="match status" value="1"/>
</dbReference>
<feature type="domain" description="Carbohydrate kinase PfkB" evidence="4">
    <location>
        <begin position="20"/>
        <end position="286"/>
    </location>
</feature>
<evidence type="ECO:0000313" key="5">
    <source>
        <dbReference type="EMBL" id="RAM36738.1"/>
    </source>
</evidence>
<keyword evidence="3 5" id="KW-0418">Kinase</keyword>
<organism evidence="5 6">
    <name type="scientific">Arthrobacter globiformis</name>
    <dbReference type="NCBI Taxonomy" id="1665"/>
    <lineage>
        <taxon>Bacteria</taxon>
        <taxon>Bacillati</taxon>
        <taxon>Actinomycetota</taxon>
        <taxon>Actinomycetes</taxon>
        <taxon>Micrococcales</taxon>
        <taxon>Micrococcaceae</taxon>
        <taxon>Arthrobacter</taxon>
    </lineage>
</organism>
<dbReference type="Gene3D" id="3.40.1190.20">
    <property type="match status" value="1"/>
</dbReference>
<evidence type="ECO:0000313" key="6">
    <source>
        <dbReference type="Proteomes" id="UP000249166"/>
    </source>
</evidence>
<sequence length="317" mass="33816">MEDDPIFDVITLGETMAAIHKQPESDLYRVSPAGAESNVAIGLAQLGCSTRWVSLLGGDNFGELVHDAIASHGVDVQAPRDARHPTGLMVKEINRGRSRVIYYRSQSAARHMDKGVFAHLAGSRWLHLTGVTPALSASTADLTAAIIQGRSGHNYKVSFDVNYRPGLWPDETTAARCLIDLARHADLVFIGDDEAEQLLGTTDASDIAAQLLRDNQELIVKRGAGAATYIGRTTVSEPAKRVKVVDVTGAGDAFASGYLAADCWGWNPSARLRMGHFMAARVVGSLSDLGPAVDPSKIAALAGSESSQPTSEWSKPK</sequence>
<name>A0A328HDQ7_ARTGO</name>
<dbReference type="SUPFAM" id="SSF53613">
    <property type="entry name" value="Ribokinase-like"/>
    <property type="match status" value="1"/>
</dbReference>
<dbReference type="InterPro" id="IPR029056">
    <property type="entry name" value="Ribokinase-like"/>
</dbReference>
<dbReference type="RefSeq" id="WP_111904482.1">
    <property type="nucleotide sequence ID" value="NZ_QLNP01000088.1"/>
</dbReference>
<dbReference type="AlphaFoldDB" id="A0A328HDQ7"/>
<dbReference type="OrthoDB" id="9808601at2"/>
<proteinExistence type="inferred from homology"/>
<dbReference type="PANTHER" id="PTHR43320:SF2">
    <property type="entry name" value="2-DEHYDRO-3-DEOXYGLUCONOKINASE_2-DEHYDRO-3-DEOXYGALACTONOKINASE"/>
    <property type="match status" value="1"/>
</dbReference>